<keyword evidence="1" id="KW-0175">Coiled coil</keyword>
<proteinExistence type="predicted"/>
<dbReference type="Proteomes" id="UP001153620">
    <property type="component" value="Chromosome 3"/>
</dbReference>
<feature type="coiled-coil region" evidence="1">
    <location>
        <begin position="133"/>
        <end position="160"/>
    </location>
</feature>
<organism evidence="2 3">
    <name type="scientific">Chironomus riparius</name>
    <dbReference type="NCBI Taxonomy" id="315576"/>
    <lineage>
        <taxon>Eukaryota</taxon>
        <taxon>Metazoa</taxon>
        <taxon>Ecdysozoa</taxon>
        <taxon>Arthropoda</taxon>
        <taxon>Hexapoda</taxon>
        <taxon>Insecta</taxon>
        <taxon>Pterygota</taxon>
        <taxon>Neoptera</taxon>
        <taxon>Endopterygota</taxon>
        <taxon>Diptera</taxon>
        <taxon>Nematocera</taxon>
        <taxon>Chironomoidea</taxon>
        <taxon>Chironomidae</taxon>
        <taxon>Chironominae</taxon>
        <taxon>Chironomus</taxon>
    </lineage>
</organism>
<reference evidence="2" key="1">
    <citation type="submission" date="2022-01" db="EMBL/GenBank/DDBJ databases">
        <authorList>
            <person name="King R."/>
        </authorList>
    </citation>
    <scope>NUCLEOTIDE SEQUENCE</scope>
</reference>
<dbReference type="AlphaFoldDB" id="A0A9N9S1P3"/>
<reference evidence="2" key="2">
    <citation type="submission" date="2022-10" db="EMBL/GenBank/DDBJ databases">
        <authorList>
            <consortium name="ENA_rothamsted_submissions"/>
            <consortium name="culmorum"/>
            <person name="King R."/>
        </authorList>
    </citation>
    <scope>NUCLEOTIDE SEQUENCE</scope>
</reference>
<gene>
    <name evidence="2" type="ORF">CHIRRI_LOCUS10864</name>
</gene>
<evidence type="ECO:0000256" key="1">
    <source>
        <dbReference type="SAM" id="Coils"/>
    </source>
</evidence>
<keyword evidence="3" id="KW-1185">Reference proteome</keyword>
<accession>A0A9N9S1P3</accession>
<name>A0A9N9S1P3_9DIPT</name>
<evidence type="ECO:0000313" key="3">
    <source>
        <dbReference type="Proteomes" id="UP001153620"/>
    </source>
</evidence>
<evidence type="ECO:0000313" key="2">
    <source>
        <dbReference type="EMBL" id="CAG9808018.1"/>
    </source>
</evidence>
<dbReference type="OrthoDB" id="7762224at2759"/>
<sequence>MVKLNVLKSQIACEITQKDELQKNLIVQILCSKRLLSDHLENLEEVVNDFIVEETTKSNYFTFLSTSSAVLSSYGIFHYLNNNIRYLIPCLTGAIPIIYLHKQMNIKQRIFYETQMKDFIKSLDDFEFSVKKATNYINDAQFLKAQADNLKRVNKSLNITIDILNLTKRVVRALYCFLKYLEYCYKIDDKYHYFYQDIDDVDNCKLLTTDFEEEENDPHTLLKNMFGLFAYVQSHLLLRIGFIFATNLQEGKFIIAKKLCDITSKIKHQTTLLPSFLLLQKEESDLQNNIQKLVDTEMNKAISKELVHIRSSTVDFTLKVLSLVLNLKDYQEMLIQLTNNYQNSNKAEMDDVMKLLEAIGSKLSDCSDEQNRMLILMKKYLNKDTEEVKIIAKEIENAENEEKPLKIADENPEQSDDFFYVDPDKENFGDDIENEKEESDVAADDLEEEDLQVKITKKCFKPVLAQLKERIVTIDANMKVREKKVLKEKGIEIIEEPENKLDLADYDSDVDSDWKRQQKFERSRQKYDQNREFLQAKGPINLLSPGKFPVMNSFLSLQEEILE</sequence>
<dbReference type="EMBL" id="OU895879">
    <property type="protein sequence ID" value="CAG9808018.1"/>
    <property type="molecule type" value="Genomic_DNA"/>
</dbReference>
<protein>
    <submittedName>
        <fullName evidence="2">Uncharacterized protein</fullName>
    </submittedName>
</protein>